<protein>
    <recommendedName>
        <fullName evidence="4">SWIM-type domain-containing protein</fullName>
    </recommendedName>
</protein>
<comment type="caution">
    <text evidence="2">The sequence shown here is derived from an EMBL/GenBank/DDBJ whole genome shotgun (WGS) entry which is preliminary data.</text>
</comment>
<organism evidence="2 3">
    <name type="scientific">Streptomyces brasiliscabiei</name>
    <dbReference type="NCBI Taxonomy" id="2736302"/>
    <lineage>
        <taxon>Bacteria</taxon>
        <taxon>Bacillati</taxon>
        <taxon>Actinomycetota</taxon>
        <taxon>Actinomycetes</taxon>
        <taxon>Kitasatosporales</taxon>
        <taxon>Streptomycetaceae</taxon>
        <taxon>Streptomyces</taxon>
    </lineage>
</organism>
<reference evidence="2 3" key="1">
    <citation type="submission" date="2024-03" db="EMBL/GenBank/DDBJ databases">
        <title>First Report of Pectobacterium brasiliscabiei causing potato scab in china.</title>
        <authorList>
            <person name="Handique U."/>
        </authorList>
    </citation>
    <scope>NUCLEOTIDE SEQUENCE [LARGE SCALE GENOMIC DNA]</scope>
    <source>
        <strain evidence="2 3">ZRIMU1503</strain>
    </source>
</reference>
<sequence>MNAELPPAAPDVVAAAVESLTSRLRKKLDAAVESYAALPVTADGGTLRVRCGEDAEVALTPGPSGAVTDAERAVCSCLLAPRCLHRAAVLSACPVADASATVEAGPEPSSGGPEADPTGTAPTGDTADATGATSAAGPVGAENADDVVGVGVGIGVGVGGDSTGANSGTGAPGGATPPTPAQISAANGLWAATAAVLAAGVPAAGAVPQAELLRAAHTARLAGLHRAEAAALRVVRGLRGARARHDGHRLADLVANVRELLLTTGLLSAANPDPALVGTARRAYRPGGGLRVHGVCREPVISATGYGGVVTHLVSDDGEWFSIADVKPGGAARARGAAKASVALGSGTLDHAGLSRGGLLISGATLSPDGRLGSGKGVRATPLAGLAWTSGPLAALFARPLAEAVAERLAVAPGADPQQTEQAARRLIGCDLVVVGAAGDQLLAREVSPSGESADEGVLVRLIPANGHPDLAHTANFRQLAARPGLRLRVLGRLEPDRAAALRPLAIGPAPGTEATLRLPDEWQGHADLGYDRLQGSHFPPPDALPAGDGPAGIPADPLAEAPLWRLRRLVEIAVSGGRRAVAEPARDGDRNGGGAALRRSGFRGAADLSAALTAEADRRSRDVFGRVTDPDPDRYARAWLATAVYLAGTERALVQATWGSPSSGT</sequence>
<evidence type="ECO:0000256" key="1">
    <source>
        <dbReference type="SAM" id="MobiDB-lite"/>
    </source>
</evidence>
<evidence type="ECO:0000313" key="3">
    <source>
        <dbReference type="Proteomes" id="UP001365781"/>
    </source>
</evidence>
<dbReference type="RefSeq" id="WP_336540771.1">
    <property type="nucleotide sequence ID" value="NZ_JBBAYL010000003.1"/>
</dbReference>
<dbReference type="Proteomes" id="UP001365781">
    <property type="component" value="Unassembled WGS sequence"/>
</dbReference>
<accession>A0ABU8GMA4</accession>
<feature type="region of interest" description="Disordered" evidence="1">
    <location>
        <begin position="531"/>
        <end position="556"/>
    </location>
</feature>
<gene>
    <name evidence="2" type="ORF">WB403_33685</name>
</gene>
<feature type="compositionally biased region" description="Low complexity" evidence="1">
    <location>
        <begin position="115"/>
        <end position="138"/>
    </location>
</feature>
<evidence type="ECO:0008006" key="4">
    <source>
        <dbReference type="Google" id="ProtNLM"/>
    </source>
</evidence>
<evidence type="ECO:0000313" key="2">
    <source>
        <dbReference type="EMBL" id="MEI5614104.1"/>
    </source>
</evidence>
<dbReference type="EMBL" id="JBBAYM010000026">
    <property type="protein sequence ID" value="MEI5614104.1"/>
    <property type="molecule type" value="Genomic_DNA"/>
</dbReference>
<feature type="region of interest" description="Disordered" evidence="1">
    <location>
        <begin position="101"/>
        <end position="142"/>
    </location>
</feature>
<keyword evidence="3" id="KW-1185">Reference proteome</keyword>
<feature type="compositionally biased region" description="Low complexity" evidence="1">
    <location>
        <begin position="545"/>
        <end position="556"/>
    </location>
</feature>
<name>A0ABU8GMA4_9ACTN</name>
<proteinExistence type="predicted"/>